<dbReference type="Gene3D" id="1.20.1280.50">
    <property type="match status" value="1"/>
</dbReference>
<dbReference type="InterPro" id="IPR044997">
    <property type="entry name" value="F-box_plant"/>
</dbReference>
<keyword evidence="3" id="KW-1185">Reference proteome</keyword>
<gene>
    <name evidence="2" type="primary">LOC125544973</name>
</gene>
<reference evidence="2" key="3">
    <citation type="submission" date="2022-06" db="UniProtKB">
        <authorList>
            <consortium name="EnsemblPlants"/>
        </authorList>
    </citation>
    <scope>IDENTIFICATION</scope>
</reference>
<dbReference type="SUPFAM" id="SSF81383">
    <property type="entry name" value="F-box domain"/>
    <property type="match status" value="1"/>
</dbReference>
<dbReference type="Gene3D" id="3.80.10.10">
    <property type="entry name" value="Ribonuclease Inhibitor"/>
    <property type="match status" value="1"/>
</dbReference>
<dbReference type="RefSeq" id="XP_048564747.1">
    <property type="nucleotide sequence ID" value="XM_048708790.1"/>
</dbReference>
<proteinExistence type="predicted"/>
<dbReference type="Gramene" id="TuG1812U0000210800.01.T01">
    <property type="protein sequence ID" value="TuG1812U0000210800.01.T01"/>
    <property type="gene ID" value="TuG1812U0000210800.01"/>
</dbReference>
<dbReference type="EnsemblPlants" id="TuG1812G0100000668.01.T01">
    <property type="protein sequence ID" value="TuG1812G0100000668.01.T01"/>
    <property type="gene ID" value="TuG1812G0100000668.01"/>
</dbReference>
<dbReference type="Pfam" id="PF23622">
    <property type="entry name" value="LRR_At1g61320_AtMIF1"/>
    <property type="match status" value="1"/>
</dbReference>
<dbReference type="Pfam" id="PF12937">
    <property type="entry name" value="F-box-like"/>
    <property type="match status" value="1"/>
</dbReference>
<accession>A0A8R7JWB1</accession>
<evidence type="ECO:0000259" key="1">
    <source>
        <dbReference type="PROSITE" id="PS50181"/>
    </source>
</evidence>
<protein>
    <recommendedName>
        <fullName evidence="1">F-box domain-containing protein</fullName>
    </recommendedName>
</protein>
<dbReference type="InterPro" id="IPR001810">
    <property type="entry name" value="F-box_dom"/>
</dbReference>
<dbReference type="Proteomes" id="UP000015106">
    <property type="component" value="Chromosome 1"/>
</dbReference>
<dbReference type="AlphaFoldDB" id="A0A8R7JWB1"/>
<dbReference type="KEGG" id="tua:125544926"/>
<feature type="domain" description="F-box" evidence="1">
    <location>
        <begin position="15"/>
        <end position="60"/>
    </location>
</feature>
<evidence type="ECO:0000313" key="3">
    <source>
        <dbReference type="Proteomes" id="UP000015106"/>
    </source>
</evidence>
<dbReference type="InterPro" id="IPR055357">
    <property type="entry name" value="LRR_At1g61320_AtMIF1"/>
</dbReference>
<dbReference type="SUPFAM" id="SSF52047">
    <property type="entry name" value="RNI-like"/>
    <property type="match status" value="1"/>
</dbReference>
<sequence length="473" mass="54081">MELPPLKLNVARGEEDRISALPDELLLRILERLGLRRAVRAGTVSKRWRHLPHQLSFVTLDVRCFRRATLGETMDAFTAALTSVCAQRNCECQRGRVMAMKAICLRFFLSASHLSSIGSAVEDVVSHGKTRRLAFQVSPPPGVNSFPQIPEMGQQFMSFSRAHQPAFQCLTRLRLKSLAFGDSDVAALIAASDKLEHLNMNSCGLVDQRHVLKIDTPCSVIQELEFKRFHCKSIHLISVPRLRTVLCHSWRSNNPPMRFGYVPQLRQVNLACKAKAWQVPFLLSQCFSMTSANNLLKLHLNFRHQMIWIRPEHPKHLTAIFRNLAEVSFSGIFPECDLSWTLFILQVAPALHKFTLSRERHACDIPSEDSAEKTNVVWEPSKDLKHLKLKLLRMYGFEDEDKVTNYIRLVMERAVGLKRIELRGEVPCEKCDAIYPRRSQVDKGRRRRIKERLTHESSSNMGMIMLVAAMPAR</sequence>
<dbReference type="EnsemblPlants" id="TuG1812U0000210800.01.T01">
    <property type="protein sequence ID" value="TuG1812U0000210800.01.T01"/>
    <property type="gene ID" value="TuG1812U0000210800.01"/>
</dbReference>
<reference evidence="3" key="1">
    <citation type="journal article" date="2013" name="Nature">
        <title>Draft genome of the wheat A-genome progenitor Triticum urartu.</title>
        <authorList>
            <person name="Ling H.Q."/>
            <person name="Zhao S."/>
            <person name="Liu D."/>
            <person name="Wang J."/>
            <person name="Sun H."/>
            <person name="Zhang C."/>
            <person name="Fan H."/>
            <person name="Li D."/>
            <person name="Dong L."/>
            <person name="Tao Y."/>
            <person name="Gao C."/>
            <person name="Wu H."/>
            <person name="Li Y."/>
            <person name="Cui Y."/>
            <person name="Guo X."/>
            <person name="Zheng S."/>
            <person name="Wang B."/>
            <person name="Yu K."/>
            <person name="Liang Q."/>
            <person name="Yang W."/>
            <person name="Lou X."/>
            <person name="Chen J."/>
            <person name="Feng M."/>
            <person name="Jian J."/>
            <person name="Zhang X."/>
            <person name="Luo G."/>
            <person name="Jiang Y."/>
            <person name="Liu J."/>
            <person name="Wang Z."/>
            <person name="Sha Y."/>
            <person name="Zhang B."/>
            <person name="Wu H."/>
            <person name="Tang D."/>
            <person name="Shen Q."/>
            <person name="Xue P."/>
            <person name="Zou S."/>
            <person name="Wang X."/>
            <person name="Liu X."/>
            <person name="Wang F."/>
            <person name="Yang Y."/>
            <person name="An X."/>
            <person name="Dong Z."/>
            <person name="Zhang K."/>
            <person name="Zhang X."/>
            <person name="Luo M.C."/>
            <person name="Dvorak J."/>
            <person name="Tong Y."/>
            <person name="Wang J."/>
            <person name="Yang H."/>
            <person name="Li Z."/>
            <person name="Wang D."/>
            <person name="Zhang A."/>
            <person name="Wang J."/>
        </authorList>
    </citation>
    <scope>NUCLEOTIDE SEQUENCE</scope>
    <source>
        <strain evidence="3">cv. G1812</strain>
    </source>
</reference>
<dbReference type="PANTHER" id="PTHR32153">
    <property type="entry name" value="OJ000223_09.16 PROTEIN"/>
    <property type="match status" value="1"/>
</dbReference>
<dbReference type="InterPro" id="IPR036047">
    <property type="entry name" value="F-box-like_dom_sf"/>
</dbReference>
<dbReference type="PROSITE" id="PS50181">
    <property type="entry name" value="FBOX"/>
    <property type="match status" value="1"/>
</dbReference>
<evidence type="ECO:0000313" key="2">
    <source>
        <dbReference type="EnsemblPlants" id="TuG1812G0100000668.01.T01"/>
    </source>
</evidence>
<reference evidence="2" key="2">
    <citation type="submission" date="2018-03" db="EMBL/GenBank/DDBJ databases">
        <title>The Triticum urartu genome reveals the dynamic nature of wheat genome evolution.</title>
        <authorList>
            <person name="Ling H."/>
            <person name="Ma B."/>
            <person name="Shi X."/>
            <person name="Liu H."/>
            <person name="Dong L."/>
            <person name="Sun H."/>
            <person name="Cao Y."/>
            <person name="Gao Q."/>
            <person name="Zheng S."/>
            <person name="Li Y."/>
            <person name="Yu Y."/>
            <person name="Du H."/>
            <person name="Qi M."/>
            <person name="Li Y."/>
            <person name="Yu H."/>
            <person name="Cui Y."/>
            <person name="Wang N."/>
            <person name="Chen C."/>
            <person name="Wu H."/>
            <person name="Zhao Y."/>
            <person name="Zhang J."/>
            <person name="Li Y."/>
            <person name="Zhou W."/>
            <person name="Zhang B."/>
            <person name="Hu W."/>
            <person name="Eijk M."/>
            <person name="Tang J."/>
            <person name="Witsenboer H."/>
            <person name="Zhao S."/>
            <person name="Li Z."/>
            <person name="Zhang A."/>
            <person name="Wang D."/>
            <person name="Liang C."/>
        </authorList>
    </citation>
    <scope>NUCLEOTIDE SEQUENCE [LARGE SCALE GENOMIC DNA]</scope>
    <source>
        <strain evidence="2">cv. G1812</strain>
    </source>
</reference>
<name>A0A8R7JWB1_TRIUA</name>
<dbReference type="InterPro" id="IPR032675">
    <property type="entry name" value="LRR_dom_sf"/>
</dbReference>
<dbReference type="GeneID" id="125544973"/>
<dbReference type="Gramene" id="TuG1812G0100000668.01.T01">
    <property type="protein sequence ID" value="TuG1812G0100000668.01.T01"/>
    <property type="gene ID" value="TuG1812G0100000668.01"/>
</dbReference>
<organism evidence="2 3">
    <name type="scientific">Triticum urartu</name>
    <name type="common">Red wild einkorn</name>
    <name type="synonym">Crithodium urartu</name>
    <dbReference type="NCBI Taxonomy" id="4572"/>
    <lineage>
        <taxon>Eukaryota</taxon>
        <taxon>Viridiplantae</taxon>
        <taxon>Streptophyta</taxon>
        <taxon>Embryophyta</taxon>
        <taxon>Tracheophyta</taxon>
        <taxon>Spermatophyta</taxon>
        <taxon>Magnoliopsida</taxon>
        <taxon>Liliopsida</taxon>
        <taxon>Poales</taxon>
        <taxon>Poaceae</taxon>
        <taxon>BOP clade</taxon>
        <taxon>Pooideae</taxon>
        <taxon>Triticodae</taxon>
        <taxon>Triticeae</taxon>
        <taxon>Triticinae</taxon>
        <taxon>Triticum</taxon>
    </lineage>
</organism>
<dbReference type="OrthoDB" id="698179at2759"/>